<dbReference type="HOGENOM" id="CLU_847755_0_0_1"/>
<reference evidence="2 3" key="1">
    <citation type="journal article" date="2014" name="Genome Announc.">
        <title>Draft genome sequence of Sclerotinia borealis, a psychrophilic plant pathogenic fungus.</title>
        <authorList>
            <person name="Mardanov A.V."/>
            <person name="Beletsky A.V."/>
            <person name="Kadnikov V.V."/>
            <person name="Ignatov A.N."/>
            <person name="Ravin N.V."/>
        </authorList>
    </citation>
    <scope>NUCLEOTIDE SEQUENCE [LARGE SCALE GENOMIC DNA]</scope>
    <source>
        <strain evidence="3">F-4157</strain>
    </source>
</reference>
<keyword evidence="1" id="KW-0732">Signal</keyword>
<protein>
    <submittedName>
        <fullName evidence="2">Uncharacterized protein</fullName>
    </submittedName>
</protein>
<feature type="chain" id="PRO_5004920307" evidence="1">
    <location>
        <begin position="17"/>
        <end position="328"/>
    </location>
</feature>
<dbReference type="AlphaFoldDB" id="W9CBS3"/>
<dbReference type="Proteomes" id="UP000019487">
    <property type="component" value="Unassembled WGS sequence"/>
</dbReference>
<name>W9CBS3_SCLBF</name>
<dbReference type="EMBL" id="AYSA01000435">
    <property type="protein sequence ID" value="ESZ92010.1"/>
    <property type="molecule type" value="Genomic_DNA"/>
</dbReference>
<comment type="caution">
    <text evidence="2">The sequence shown here is derived from an EMBL/GenBank/DDBJ whole genome shotgun (WGS) entry which is preliminary data.</text>
</comment>
<evidence type="ECO:0000313" key="2">
    <source>
        <dbReference type="EMBL" id="ESZ92010.1"/>
    </source>
</evidence>
<evidence type="ECO:0000313" key="3">
    <source>
        <dbReference type="Proteomes" id="UP000019487"/>
    </source>
</evidence>
<evidence type="ECO:0000256" key="1">
    <source>
        <dbReference type="SAM" id="SignalP"/>
    </source>
</evidence>
<keyword evidence="3" id="KW-1185">Reference proteome</keyword>
<feature type="signal peptide" evidence="1">
    <location>
        <begin position="1"/>
        <end position="16"/>
    </location>
</feature>
<sequence length="328" mass="33515">MMFKIVLLTNVGGCAGDRGGGIVGNSGVPNRKARRAMAHQARTSAVGILSALVAAAGLARAKADKIAADLALSRSHSLVIAAIATEEHAVTAAAAVAAFRAYQIAAKEFEAVAKDIATPAPPLPPTPAATIKEEPFDFIGIRDDLGEITLLDATALVLTMVVVEAILVKLPVFQIARLTIPEPEPPPKGCFMLSLPPLVKAEKLAADLAAAQLKGGLLAIGSLHPLSIVADLALVRGKEDLLAIGNPSALRIAADLSVCGSAESGQGGHRSCRFSLQSAQAAAEQAEAAIKAVAATPDATIATAATIKAELLDFRGFGDSIPVINLTK</sequence>
<gene>
    <name evidence="2" type="ORF">SBOR_7602</name>
</gene>
<proteinExistence type="predicted"/>
<accession>W9CBS3</accession>
<organism evidence="2 3">
    <name type="scientific">Sclerotinia borealis (strain F-4128)</name>
    <dbReference type="NCBI Taxonomy" id="1432307"/>
    <lineage>
        <taxon>Eukaryota</taxon>
        <taxon>Fungi</taxon>
        <taxon>Dikarya</taxon>
        <taxon>Ascomycota</taxon>
        <taxon>Pezizomycotina</taxon>
        <taxon>Leotiomycetes</taxon>
        <taxon>Helotiales</taxon>
        <taxon>Sclerotiniaceae</taxon>
        <taxon>Sclerotinia</taxon>
    </lineage>
</organism>